<dbReference type="PANTHER" id="PTHR47326:SF1">
    <property type="entry name" value="HTH PSQ-TYPE DOMAIN-CONTAINING PROTEIN"/>
    <property type="match status" value="1"/>
</dbReference>
<reference evidence="1 2" key="1">
    <citation type="submission" date="2017-03" db="EMBL/GenBank/DDBJ databases">
        <title>Genome of the blue death feigning beetle - Asbolus verrucosus.</title>
        <authorList>
            <person name="Rider S.D."/>
        </authorList>
    </citation>
    <scope>NUCLEOTIDE SEQUENCE [LARGE SCALE GENOMIC DNA]</scope>
    <source>
        <strain evidence="1">Butters</strain>
        <tissue evidence="1">Head and leg muscle</tissue>
    </source>
</reference>
<accession>A0A482W4I9</accession>
<evidence type="ECO:0000313" key="2">
    <source>
        <dbReference type="Proteomes" id="UP000292052"/>
    </source>
</evidence>
<dbReference type="Proteomes" id="UP000292052">
    <property type="component" value="Unassembled WGS sequence"/>
</dbReference>
<dbReference type="OrthoDB" id="6759184at2759"/>
<protein>
    <submittedName>
        <fullName evidence="1">Uncharacterized protein</fullName>
    </submittedName>
</protein>
<sequence>PNLKKNKFHPYHIPLVQELREGNYERRVHFCNFMQNKVNQNGDFLKFVTFSNAAKFCNNSAVNRYNCHCYAFENPHWIRQTHFRRILSINMWCGIIENCIVGPHLFENNRTGELYLNFL</sequence>
<name>A0A482W4I9_ASBVE</name>
<evidence type="ECO:0000313" key="1">
    <source>
        <dbReference type="EMBL" id="RZC39458.1"/>
    </source>
</evidence>
<dbReference type="AlphaFoldDB" id="A0A482W4I9"/>
<dbReference type="STRING" id="1661398.A0A482W4I9"/>
<keyword evidence="2" id="KW-1185">Reference proteome</keyword>
<dbReference type="EMBL" id="QDEB01034304">
    <property type="protein sequence ID" value="RZC39458.1"/>
    <property type="molecule type" value="Genomic_DNA"/>
</dbReference>
<dbReference type="InterPro" id="IPR036397">
    <property type="entry name" value="RNaseH_sf"/>
</dbReference>
<dbReference type="PANTHER" id="PTHR47326">
    <property type="entry name" value="TRANSPOSABLE ELEMENT TC3 TRANSPOSASE-LIKE PROTEIN"/>
    <property type="match status" value="1"/>
</dbReference>
<gene>
    <name evidence="1" type="ORF">BDFB_013331</name>
</gene>
<feature type="non-terminal residue" evidence="1">
    <location>
        <position position="1"/>
    </location>
</feature>
<organism evidence="1 2">
    <name type="scientific">Asbolus verrucosus</name>
    <name type="common">Desert ironclad beetle</name>
    <dbReference type="NCBI Taxonomy" id="1661398"/>
    <lineage>
        <taxon>Eukaryota</taxon>
        <taxon>Metazoa</taxon>
        <taxon>Ecdysozoa</taxon>
        <taxon>Arthropoda</taxon>
        <taxon>Hexapoda</taxon>
        <taxon>Insecta</taxon>
        <taxon>Pterygota</taxon>
        <taxon>Neoptera</taxon>
        <taxon>Endopterygota</taxon>
        <taxon>Coleoptera</taxon>
        <taxon>Polyphaga</taxon>
        <taxon>Cucujiformia</taxon>
        <taxon>Tenebrionidae</taxon>
        <taxon>Pimeliinae</taxon>
        <taxon>Asbolus</taxon>
    </lineage>
</organism>
<proteinExistence type="predicted"/>
<comment type="caution">
    <text evidence="1">The sequence shown here is derived from an EMBL/GenBank/DDBJ whole genome shotgun (WGS) entry which is preliminary data.</text>
</comment>
<dbReference type="GO" id="GO:0003676">
    <property type="term" value="F:nucleic acid binding"/>
    <property type="evidence" value="ECO:0007669"/>
    <property type="project" value="InterPro"/>
</dbReference>
<dbReference type="Gene3D" id="3.30.420.10">
    <property type="entry name" value="Ribonuclease H-like superfamily/Ribonuclease H"/>
    <property type="match status" value="1"/>
</dbReference>